<dbReference type="CDD" id="cd05015">
    <property type="entry name" value="SIS_PGI_1"/>
    <property type="match status" value="1"/>
</dbReference>
<evidence type="ECO:0000256" key="7">
    <source>
        <dbReference type="HAMAP-Rule" id="MF_00473"/>
    </source>
</evidence>
<dbReference type="PANTHER" id="PTHR11469:SF1">
    <property type="entry name" value="GLUCOSE-6-PHOSPHATE ISOMERASE"/>
    <property type="match status" value="1"/>
</dbReference>
<dbReference type="EC" id="5.3.1.9" evidence="7"/>
<comment type="caution">
    <text evidence="9">The sequence shown here is derived from an EMBL/GenBank/DDBJ whole genome shotgun (WGS) entry which is preliminary data.</text>
</comment>
<dbReference type="InterPro" id="IPR001672">
    <property type="entry name" value="G6P_Isomerase"/>
</dbReference>
<evidence type="ECO:0000256" key="5">
    <source>
        <dbReference type="ARBA" id="ARBA00023235"/>
    </source>
</evidence>
<keyword evidence="4 7" id="KW-0324">Glycolysis</keyword>
<comment type="subcellular location">
    <subcellularLocation>
        <location evidence="7">Cytoplasm</location>
    </subcellularLocation>
</comment>
<dbReference type="PROSITE" id="PS00174">
    <property type="entry name" value="P_GLUCOSE_ISOMERASE_2"/>
    <property type="match status" value="1"/>
</dbReference>
<dbReference type="InterPro" id="IPR035476">
    <property type="entry name" value="SIS_PGI_1"/>
</dbReference>
<name>A0ABW2IGU3_9PROT</name>
<comment type="function">
    <text evidence="7">Catalyzes the reversible isomerization of glucose-6-phosphate to fructose-6-phosphate.</text>
</comment>
<comment type="catalytic activity">
    <reaction evidence="6 7 8">
        <text>alpha-D-glucose 6-phosphate = beta-D-fructose 6-phosphate</text>
        <dbReference type="Rhea" id="RHEA:11816"/>
        <dbReference type="ChEBI" id="CHEBI:57634"/>
        <dbReference type="ChEBI" id="CHEBI:58225"/>
        <dbReference type="EC" id="5.3.1.9"/>
    </reaction>
</comment>
<feature type="active site" evidence="7">
    <location>
        <position position="489"/>
    </location>
</feature>
<dbReference type="NCBIfam" id="NF001211">
    <property type="entry name" value="PRK00179.1"/>
    <property type="match status" value="1"/>
</dbReference>
<dbReference type="PANTHER" id="PTHR11469">
    <property type="entry name" value="GLUCOSE-6-PHOSPHATE ISOMERASE"/>
    <property type="match status" value="1"/>
</dbReference>
<evidence type="ECO:0000256" key="4">
    <source>
        <dbReference type="ARBA" id="ARBA00023152"/>
    </source>
</evidence>
<dbReference type="Gene3D" id="3.40.50.10490">
    <property type="entry name" value="Glucose-6-phosphate isomerase like protein, domain 1"/>
    <property type="match status" value="2"/>
</dbReference>
<proteinExistence type="inferred from homology"/>
<accession>A0ABW2IGU3</accession>
<dbReference type="GO" id="GO:0004347">
    <property type="term" value="F:glucose-6-phosphate isomerase activity"/>
    <property type="evidence" value="ECO:0007669"/>
    <property type="project" value="UniProtKB-EC"/>
</dbReference>
<dbReference type="Pfam" id="PF00342">
    <property type="entry name" value="PGI"/>
    <property type="match status" value="1"/>
</dbReference>
<dbReference type="Proteomes" id="UP001596492">
    <property type="component" value="Unassembled WGS sequence"/>
</dbReference>
<evidence type="ECO:0000313" key="10">
    <source>
        <dbReference type="Proteomes" id="UP001596492"/>
    </source>
</evidence>
<evidence type="ECO:0000256" key="1">
    <source>
        <dbReference type="ARBA" id="ARBA00004926"/>
    </source>
</evidence>
<gene>
    <name evidence="7 9" type="primary">pgi</name>
    <name evidence="9" type="ORF">ACFQS8_00190</name>
</gene>
<comment type="similarity">
    <text evidence="2 7 8">Belongs to the GPI family.</text>
</comment>
<keyword evidence="10" id="KW-1185">Reference proteome</keyword>
<comment type="pathway">
    <text evidence="7">Carbohydrate biosynthesis; gluconeogenesis.</text>
</comment>
<dbReference type="InterPro" id="IPR046348">
    <property type="entry name" value="SIS_dom_sf"/>
</dbReference>
<dbReference type="Gene3D" id="1.10.1390.10">
    <property type="match status" value="1"/>
</dbReference>
<feature type="active site" evidence="7">
    <location>
        <position position="359"/>
    </location>
</feature>
<protein>
    <recommendedName>
        <fullName evidence="7">Glucose-6-phosphate isomerase</fullName>
        <shortName evidence="7">GPI</shortName>
        <ecNumber evidence="7">5.3.1.9</ecNumber>
    </recommendedName>
    <alternativeName>
        <fullName evidence="7">Phosphoglucose isomerase</fullName>
        <shortName evidence="7">PGI</shortName>
    </alternativeName>
    <alternativeName>
        <fullName evidence="7">Phosphohexose isomerase</fullName>
        <shortName evidence="7">PHI</shortName>
    </alternativeName>
</protein>
<dbReference type="SUPFAM" id="SSF53697">
    <property type="entry name" value="SIS domain"/>
    <property type="match status" value="1"/>
</dbReference>
<dbReference type="HAMAP" id="MF_00473">
    <property type="entry name" value="G6P_isomerase"/>
    <property type="match status" value="1"/>
</dbReference>
<dbReference type="CDD" id="cd05016">
    <property type="entry name" value="SIS_PGI_2"/>
    <property type="match status" value="1"/>
</dbReference>
<dbReference type="PROSITE" id="PS51463">
    <property type="entry name" value="P_GLUCOSE_ISOMERASE_3"/>
    <property type="match status" value="1"/>
</dbReference>
<organism evidence="9 10">
    <name type="scientific">Hirschia litorea</name>
    <dbReference type="NCBI Taxonomy" id="1199156"/>
    <lineage>
        <taxon>Bacteria</taxon>
        <taxon>Pseudomonadati</taxon>
        <taxon>Pseudomonadota</taxon>
        <taxon>Alphaproteobacteria</taxon>
        <taxon>Hyphomonadales</taxon>
        <taxon>Hyphomonadaceae</taxon>
        <taxon>Hirschia</taxon>
    </lineage>
</organism>
<reference evidence="10" key="1">
    <citation type="journal article" date="2019" name="Int. J. Syst. Evol. Microbiol.">
        <title>The Global Catalogue of Microorganisms (GCM) 10K type strain sequencing project: providing services to taxonomists for standard genome sequencing and annotation.</title>
        <authorList>
            <consortium name="The Broad Institute Genomics Platform"/>
            <consortium name="The Broad Institute Genome Sequencing Center for Infectious Disease"/>
            <person name="Wu L."/>
            <person name="Ma J."/>
        </authorList>
    </citation>
    <scope>NUCLEOTIDE SEQUENCE [LARGE SCALE GENOMIC DNA]</scope>
    <source>
        <strain evidence="10">CCUG 51308</strain>
    </source>
</reference>
<dbReference type="PROSITE" id="PS00765">
    <property type="entry name" value="P_GLUCOSE_ISOMERASE_1"/>
    <property type="match status" value="1"/>
</dbReference>
<feature type="active site" description="Proton donor" evidence="7">
    <location>
        <position position="328"/>
    </location>
</feature>
<dbReference type="RefSeq" id="WP_382164571.1">
    <property type="nucleotide sequence ID" value="NZ_JBHTBR010000002.1"/>
</dbReference>
<dbReference type="InterPro" id="IPR035482">
    <property type="entry name" value="SIS_PGI_2"/>
</dbReference>
<dbReference type="PRINTS" id="PR00662">
    <property type="entry name" value="G6PISOMERASE"/>
</dbReference>
<keyword evidence="3 7" id="KW-0312">Gluconeogenesis</keyword>
<evidence type="ECO:0000256" key="6">
    <source>
        <dbReference type="ARBA" id="ARBA00029321"/>
    </source>
</evidence>
<dbReference type="EMBL" id="JBHTBR010000002">
    <property type="protein sequence ID" value="MFC7290025.1"/>
    <property type="molecule type" value="Genomic_DNA"/>
</dbReference>
<evidence type="ECO:0000313" key="9">
    <source>
        <dbReference type="EMBL" id="MFC7290025.1"/>
    </source>
</evidence>
<evidence type="ECO:0000256" key="3">
    <source>
        <dbReference type="ARBA" id="ARBA00022432"/>
    </source>
</evidence>
<sequence>MTNTSTGSHQALKDIVREDGRGERFVWKGPHVEADVTRQPLSEAGYKSMLKFAEEQKLADAIKSLFAGDSINGSEQRPALHWALRGNAAHLAKSAEFAEQAKACGEFATKVRSGGLGYKVKTILHIGIGGSDLGPRLIWDALRPLGHEGPALRFCANVDPADFAEATEGLDAETTLVIVVSKSFKTPETQANAQLAREWLISKLGEDQLMNHMAAVSSAPDLAQAWGAPADRIFPMDSAVGGRYSVWSSVGLSLMIALGNEAWAEFLGGGSDMDVHFRDAPLEENLPARLAMMDYHVHSQRGVPSRVVLAYAHRLRKLPDFLQQLEMESNGKSAASGRGVKADITAPITWGSVGTLGQHSFHQLLHQGTDRSAAEFVVAMNAGVNEGYKANGQSLLANAYAQAEAFLVGRSEAEAEVQLREKGVDEATIKARAPHMHMEGGRASSMFILDDISPRSVGALIAMYEHRTFAYGMLLGINPFDQWGVELGKVMAEEIDNAISGTSTKDRDATTLRLIKKTQDARA</sequence>
<evidence type="ECO:0000256" key="2">
    <source>
        <dbReference type="ARBA" id="ARBA00006604"/>
    </source>
</evidence>
<evidence type="ECO:0000256" key="8">
    <source>
        <dbReference type="RuleBase" id="RU000612"/>
    </source>
</evidence>
<comment type="pathway">
    <text evidence="1 7 8">Carbohydrate degradation; glycolysis; D-glyceraldehyde 3-phosphate and glycerone phosphate from D-glucose: step 2/4.</text>
</comment>
<keyword evidence="5 7" id="KW-0413">Isomerase</keyword>
<keyword evidence="7" id="KW-0963">Cytoplasm</keyword>
<dbReference type="InterPro" id="IPR018189">
    <property type="entry name" value="Phosphoglucose_isomerase_CS"/>
</dbReference>
<dbReference type="InterPro" id="IPR023096">
    <property type="entry name" value="G6P_Isomerase_C"/>
</dbReference>